<name>A0AAV4XCJ6_CAEEX</name>
<protein>
    <submittedName>
        <fullName evidence="1">Uncharacterized protein</fullName>
    </submittedName>
</protein>
<reference evidence="1 2" key="1">
    <citation type="submission" date="2021-06" db="EMBL/GenBank/DDBJ databases">
        <title>Caerostris extrusa draft genome.</title>
        <authorList>
            <person name="Kono N."/>
            <person name="Arakawa K."/>
        </authorList>
    </citation>
    <scope>NUCLEOTIDE SEQUENCE [LARGE SCALE GENOMIC DNA]</scope>
</reference>
<comment type="caution">
    <text evidence="1">The sequence shown here is derived from an EMBL/GenBank/DDBJ whole genome shotgun (WGS) entry which is preliminary data.</text>
</comment>
<dbReference type="Proteomes" id="UP001054945">
    <property type="component" value="Unassembled WGS sequence"/>
</dbReference>
<evidence type="ECO:0000313" key="1">
    <source>
        <dbReference type="EMBL" id="GIY91679.1"/>
    </source>
</evidence>
<sequence>METCIVSDVFTTLKIGYFSSLQGAWTIPGTTLFSVCPNYCTIVKSDNIMTISVAIVGAVFCKVILKDMDGIDVLSRVCELHPGYEVLNSFTVTKEECLKLAYSSRRRINRRIRILHLQSM</sequence>
<accession>A0AAV4XCJ6</accession>
<dbReference type="EMBL" id="BPLR01000039">
    <property type="protein sequence ID" value="GIY91679.1"/>
    <property type="molecule type" value="Genomic_DNA"/>
</dbReference>
<keyword evidence="2" id="KW-1185">Reference proteome</keyword>
<organism evidence="1 2">
    <name type="scientific">Caerostris extrusa</name>
    <name type="common">Bark spider</name>
    <name type="synonym">Caerostris bankana</name>
    <dbReference type="NCBI Taxonomy" id="172846"/>
    <lineage>
        <taxon>Eukaryota</taxon>
        <taxon>Metazoa</taxon>
        <taxon>Ecdysozoa</taxon>
        <taxon>Arthropoda</taxon>
        <taxon>Chelicerata</taxon>
        <taxon>Arachnida</taxon>
        <taxon>Araneae</taxon>
        <taxon>Araneomorphae</taxon>
        <taxon>Entelegynae</taxon>
        <taxon>Araneoidea</taxon>
        <taxon>Araneidae</taxon>
        <taxon>Caerostris</taxon>
    </lineage>
</organism>
<dbReference type="AlphaFoldDB" id="A0AAV4XCJ6"/>
<evidence type="ECO:0000313" key="2">
    <source>
        <dbReference type="Proteomes" id="UP001054945"/>
    </source>
</evidence>
<gene>
    <name evidence="1" type="ORF">CEXT_655261</name>
</gene>
<proteinExistence type="predicted"/>